<dbReference type="RefSeq" id="WP_034530939.1">
    <property type="nucleotide sequence ID" value="NZ_BAABVW010000043.1"/>
</dbReference>
<dbReference type="eggNOG" id="COG0652">
    <property type="taxonomic scope" value="Bacteria"/>
</dbReference>
<evidence type="ECO:0000313" key="10">
    <source>
        <dbReference type="EMBL" id="KOY76585.1"/>
    </source>
</evidence>
<reference evidence="8 16" key="3">
    <citation type="journal article" date="2016" name="PeerJ">
        <title>Genome sequencing and analysis of the first complete genome of Lactobacillus kunkeei strain MP2, an Apis mellifera gut isolate.</title>
        <authorList>
            <person name="Asenjo F."/>
            <person name="Olmos A."/>
            <person name="Henriquez-Piskulich P."/>
            <person name="Polanco V."/>
            <person name="Aldea P."/>
            <person name="Ugalde J.A."/>
            <person name="Trombert A.N."/>
        </authorList>
    </citation>
    <scope>NUCLEOTIDE SEQUENCE [LARGE SCALE GENOMIC DNA]</scope>
    <source>
        <strain evidence="8 16">MP2</strain>
    </source>
</reference>
<dbReference type="Proteomes" id="UP000067203">
    <property type="component" value="Chromosome"/>
</dbReference>
<dbReference type="Proteomes" id="UP000037749">
    <property type="component" value="Unassembled WGS sequence"/>
</dbReference>
<dbReference type="InterPro" id="IPR024936">
    <property type="entry name" value="Cyclophilin-type_PPIase"/>
</dbReference>
<evidence type="ECO:0000313" key="8">
    <source>
        <dbReference type="EMBL" id="ALJ32002.1"/>
    </source>
</evidence>
<proteinExistence type="inferred from homology"/>
<dbReference type="InterPro" id="IPR020892">
    <property type="entry name" value="Cyclophilin-type_PPIase_CS"/>
</dbReference>
<evidence type="ECO:0000256" key="2">
    <source>
        <dbReference type="ARBA" id="ARBA00002388"/>
    </source>
</evidence>
<reference evidence="9 17" key="4">
    <citation type="journal article" date="2016" name="Syst. Appl. Microbiol.">
        <title>Genomic characterization of a fructophilic bee symbiont Lactobacillus kunkeei reveals its niche-specific adaptation.</title>
        <authorList>
            <person name="Maeno S."/>
            <person name="Tanizawa Y."/>
            <person name="Kanesaki Y."/>
            <person name="Kubota E."/>
            <person name="Kumar H."/>
            <person name="Dicks L."/>
            <person name="Salminen S."/>
            <person name="Nakagawa J."/>
            <person name="Arita M."/>
            <person name="Endo A."/>
        </authorList>
    </citation>
    <scope>NUCLEOTIDE SEQUENCE [LARGE SCALE GENOMIC DNA]</scope>
    <source>
        <strain evidence="9 17">FF30-6</strain>
    </source>
</reference>
<dbReference type="KEGG" id="lku:APS55_07225"/>
<evidence type="ECO:0000313" key="12">
    <source>
        <dbReference type="EMBL" id="KPN82657.1"/>
    </source>
</evidence>
<keyword evidence="5 6" id="KW-0413">Isomerase</keyword>
<evidence type="ECO:0000256" key="4">
    <source>
        <dbReference type="ARBA" id="ARBA00023110"/>
    </source>
</evidence>
<comment type="similarity">
    <text evidence="3 6">Belongs to the cyclophilin-type PPIase family.</text>
</comment>
<dbReference type="OrthoDB" id="9807797at2"/>
<dbReference type="Proteomes" id="UP000186588">
    <property type="component" value="Unassembled WGS sequence"/>
</dbReference>
<evidence type="ECO:0000256" key="1">
    <source>
        <dbReference type="ARBA" id="ARBA00000971"/>
    </source>
</evidence>
<dbReference type="PANTHER" id="PTHR45625:SF4">
    <property type="entry name" value="PEPTIDYLPROLYL ISOMERASE DOMAIN AND WD REPEAT-CONTAINING PROTEIN 1"/>
    <property type="match status" value="1"/>
</dbReference>
<gene>
    <name evidence="9" type="primary">ppiB</name>
    <name evidence="8" type="ORF">APS55_07225</name>
    <name evidence="9" type="ORF">FF306_00296</name>
    <name evidence="10" type="ORF">RZ71_13830</name>
    <name evidence="11" type="ORF">RZ72_05470</name>
    <name evidence="12" type="ORF">RZ78_10480</name>
</gene>
<evidence type="ECO:0000259" key="7">
    <source>
        <dbReference type="PROSITE" id="PS50072"/>
    </source>
</evidence>
<dbReference type="SUPFAM" id="SSF50891">
    <property type="entry name" value="Cyclophilin-like"/>
    <property type="match status" value="1"/>
</dbReference>
<dbReference type="GeneID" id="66348720"/>
<dbReference type="STRING" id="148814.APS55_07225"/>
<organism evidence="12 15">
    <name type="scientific">Apilactobacillus kunkeei</name>
    <dbReference type="NCBI Taxonomy" id="148814"/>
    <lineage>
        <taxon>Bacteria</taxon>
        <taxon>Bacillati</taxon>
        <taxon>Bacillota</taxon>
        <taxon>Bacilli</taxon>
        <taxon>Lactobacillales</taxon>
        <taxon>Lactobacillaceae</taxon>
        <taxon>Apilactobacillus</taxon>
    </lineage>
</organism>
<dbReference type="Pfam" id="PF00160">
    <property type="entry name" value="Pro_isomerase"/>
    <property type="match status" value="1"/>
</dbReference>
<protein>
    <recommendedName>
        <fullName evidence="6">Peptidyl-prolyl cis-trans isomerase</fullName>
        <shortName evidence="6">PPIase</shortName>
        <ecNumber evidence="6">5.2.1.8</ecNumber>
    </recommendedName>
</protein>
<evidence type="ECO:0000313" key="14">
    <source>
        <dbReference type="Proteomes" id="UP000037778"/>
    </source>
</evidence>
<dbReference type="InterPro" id="IPR002130">
    <property type="entry name" value="Cyclophilin-type_PPIase_dom"/>
</dbReference>
<evidence type="ECO:0000313" key="17">
    <source>
        <dbReference type="Proteomes" id="UP000186588"/>
    </source>
</evidence>
<evidence type="ECO:0000313" key="13">
    <source>
        <dbReference type="Proteomes" id="UP000037749"/>
    </source>
</evidence>
<dbReference type="EMBL" id="JXCY01000005">
    <property type="protein sequence ID" value="KOY76585.1"/>
    <property type="molecule type" value="Genomic_DNA"/>
</dbReference>
<dbReference type="Proteomes" id="UP000037778">
    <property type="component" value="Unassembled WGS sequence"/>
</dbReference>
<dbReference type="InterPro" id="IPR029000">
    <property type="entry name" value="Cyclophilin-like_dom_sf"/>
</dbReference>
<evidence type="ECO:0000313" key="16">
    <source>
        <dbReference type="Proteomes" id="UP000067203"/>
    </source>
</evidence>
<dbReference type="EMBL" id="JXCZ01000015">
    <property type="protein sequence ID" value="KOY79405.1"/>
    <property type="molecule type" value="Genomic_DNA"/>
</dbReference>
<evidence type="ECO:0000256" key="6">
    <source>
        <dbReference type="RuleBase" id="RU363019"/>
    </source>
</evidence>
<dbReference type="Proteomes" id="UP000050269">
    <property type="component" value="Unassembled WGS sequence"/>
</dbReference>
<dbReference type="Gene3D" id="2.40.100.10">
    <property type="entry name" value="Cyclophilin-like"/>
    <property type="match status" value="1"/>
</dbReference>
<feature type="domain" description="PPIase cyclophilin-type" evidence="7">
    <location>
        <begin position="13"/>
        <end position="194"/>
    </location>
</feature>
<dbReference type="AlphaFoldDB" id="A0A087EQN6"/>
<comment type="catalytic activity">
    <reaction evidence="1 6">
        <text>[protein]-peptidylproline (omega=180) = [protein]-peptidylproline (omega=0)</text>
        <dbReference type="Rhea" id="RHEA:16237"/>
        <dbReference type="Rhea" id="RHEA-COMP:10747"/>
        <dbReference type="Rhea" id="RHEA-COMP:10748"/>
        <dbReference type="ChEBI" id="CHEBI:83833"/>
        <dbReference type="ChEBI" id="CHEBI:83834"/>
        <dbReference type="EC" id="5.2.1.8"/>
    </reaction>
</comment>
<dbReference type="EC" id="5.2.1.8" evidence="6"/>
<dbReference type="EMBL" id="JXDF01000015">
    <property type="protein sequence ID" value="KPN82657.1"/>
    <property type="molecule type" value="Genomic_DNA"/>
</dbReference>
<dbReference type="GO" id="GO:0003755">
    <property type="term" value="F:peptidyl-prolyl cis-trans isomerase activity"/>
    <property type="evidence" value="ECO:0007669"/>
    <property type="project" value="UniProtKB-UniRule"/>
</dbReference>
<evidence type="ECO:0000256" key="3">
    <source>
        <dbReference type="ARBA" id="ARBA00007365"/>
    </source>
</evidence>
<dbReference type="GO" id="GO:0006457">
    <property type="term" value="P:protein folding"/>
    <property type="evidence" value="ECO:0007669"/>
    <property type="project" value="InterPro"/>
</dbReference>
<dbReference type="EMBL" id="BDDX01000003">
    <property type="protein sequence ID" value="GAT90201.1"/>
    <property type="molecule type" value="Genomic_DNA"/>
</dbReference>
<dbReference type="PROSITE" id="PS00170">
    <property type="entry name" value="CSA_PPIASE_1"/>
    <property type="match status" value="1"/>
</dbReference>
<reference evidence="13 14" key="1">
    <citation type="journal article" date="2015" name="Genome Biol. Evol.">
        <title>Functionally Structured Genomes in Lactobacillus kunkeei Colonizing the Honey Crop and Food Products of Honeybees and Stingless Bees.</title>
        <authorList>
            <person name="Tamarit D."/>
            <person name="Ellegaard K.M."/>
            <person name="Wikander J."/>
            <person name="Olofsson T."/>
            <person name="Vasquez A."/>
            <person name="Andersson S.G."/>
        </authorList>
    </citation>
    <scope>NUCLEOTIDE SEQUENCE [LARGE SCALE GENOMIC DNA]</scope>
    <source>
        <strain evidence="10 14">LAko</strain>
        <strain evidence="11 13">LAla</strain>
        <strain evidence="12 15">LMbo</strain>
    </source>
</reference>
<dbReference type="InterPro" id="IPR044666">
    <property type="entry name" value="Cyclophilin_A-like"/>
</dbReference>
<dbReference type="PRINTS" id="PR00153">
    <property type="entry name" value="CSAPPISMRASE"/>
</dbReference>
<evidence type="ECO:0000313" key="15">
    <source>
        <dbReference type="Proteomes" id="UP000050269"/>
    </source>
</evidence>
<comment type="function">
    <text evidence="2 6">PPIases accelerate the folding of proteins. It catalyzes the cis-trans isomerization of proline imidic peptide bonds in oligopeptides.</text>
</comment>
<dbReference type="PATRIC" id="fig|148814.10.peg.596"/>
<dbReference type="PIRSF" id="PIRSF001467">
    <property type="entry name" value="Peptidylpro_ismrse"/>
    <property type="match status" value="1"/>
</dbReference>
<evidence type="ECO:0000256" key="5">
    <source>
        <dbReference type="ARBA" id="ARBA00023235"/>
    </source>
</evidence>
<sequence>MTQYPQLSIDDKYKPMAILKTNYGDIQIALFEKQAPQAVENFMKLAEVGYYDGTTFHRVIKDFMIQGGDPTATGAGGESIWNRPFDDEFSKDLYNVRGAVSMANSGPNTNGSQFFIVQNKTLPETLMDQMNEAGFPEEIIDYYVKNGGTPWLDFRHTVFGQVVKGMDIVDKIADAKVDASDKPVEDVLVNKVEIFK</sequence>
<keyword evidence="14" id="KW-1185">Reference proteome</keyword>
<name>A0A087EQN6_9LACO</name>
<dbReference type="PROSITE" id="PS50072">
    <property type="entry name" value="CSA_PPIASE_2"/>
    <property type="match status" value="1"/>
</dbReference>
<evidence type="ECO:0000313" key="11">
    <source>
        <dbReference type="EMBL" id="KOY79405.1"/>
    </source>
</evidence>
<reference evidence="16" key="2">
    <citation type="submission" date="2015-10" db="EMBL/GenBank/DDBJ databases">
        <title>Bioinformatic analysis of the first complete genome sequence of Lactobacillus kunkeei strain MP2, an Apis mellifera gut isolate.</title>
        <authorList>
            <person name="Asenjo F."/>
            <person name="Olmos A."/>
            <person name="Henriquez-Piskulich P."/>
            <person name="Aldea P."/>
            <person name="Ugalde J.A."/>
            <person name="Trombert A.N."/>
        </authorList>
    </citation>
    <scope>NUCLEOTIDE SEQUENCE [LARGE SCALE GENOMIC DNA]</scope>
    <source>
        <strain evidence="16">MP2</strain>
    </source>
</reference>
<keyword evidence="4 6" id="KW-0697">Rotamase</keyword>
<evidence type="ECO:0000313" key="9">
    <source>
        <dbReference type="EMBL" id="GAT90201.1"/>
    </source>
</evidence>
<dbReference type="PANTHER" id="PTHR45625">
    <property type="entry name" value="PEPTIDYL-PROLYL CIS-TRANS ISOMERASE-RELATED"/>
    <property type="match status" value="1"/>
</dbReference>
<accession>A0A087EQN6</accession>
<dbReference type="EMBL" id="CP012920">
    <property type="protein sequence ID" value="ALJ32002.1"/>
    <property type="molecule type" value="Genomic_DNA"/>
</dbReference>